<proteinExistence type="predicted"/>
<accession>A0A379PP80</accession>
<protein>
    <submittedName>
        <fullName evidence="1">Uncharacterized protein</fullName>
    </submittedName>
</protein>
<keyword evidence="2" id="KW-1185">Reference proteome</keyword>
<dbReference type="AlphaFoldDB" id="A0A379PP80"/>
<evidence type="ECO:0000313" key="1">
    <source>
        <dbReference type="EMBL" id="SUE94989.1"/>
    </source>
</evidence>
<evidence type="ECO:0000313" key="2">
    <source>
        <dbReference type="Proteomes" id="UP000254978"/>
    </source>
</evidence>
<sequence>MVASFYQLDTDTARWLVRQVDHAMHDVAGNPLMLLLAVRVIALQRSASSPALIFQTVVSDIAEQCGYSDASVLIAGLGMAYATLLDGQKRYCDTLSWGSLLTHSPPNGSPTPAIR</sequence>
<gene>
    <name evidence="1" type="ORF">NCTC10821_06288</name>
</gene>
<dbReference type="Proteomes" id="UP000254978">
    <property type="component" value="Unassembled WGS sequence"/>
</dbReference>
<organism evidence="1 2">
    <name type="scientific">Mycolicibacterium tokaiense</name>
    <dbReference type="NCBI Taxonomy" id="39695"/>
    <lineage>
        <taxon>Bacteria</taxon>
        <taxon>Bacillati</taxon>
        <taxon>Actinomycetota</taxon>
        <taxon>Actinomycetes</taxon>
        <taxon>Mycobacteriales</taxon>
        <taxon>Mycobacteriaceae</taxon>
        <taxon>Mycolicibacterium</taxon>
    </lineage>
</organism>
<reference evidence="1 2" key="1">
    <citation type="submission" date="2018-06" db="EMBL/GenBank/DDBJ databases">
        <authorList>
            <consortium name="Pathogen Informatics"/>
            <person name="Doyle S."/>
        </authorList>
    </citation>
    <scope>NUCLEOTIDE SEQUENCE [LARGE SCALE GENOMIC DNA]</scope>
    <source>
        <strain evidence="1 2">NCTC10821</strain>
    </source>
</reference>
<dbReference type="EMBL" id="UGQT01000012">
    <property type="protein sequence ID" value="SUE94989.1"/>
    <property type="molecule type" value="Genomic_DNA"/>
</dbReference>
<name>A0A379PP80_9MYCO</name>